<dbReference type="Pfam" id="PF18962">
    <property type="entry name" value="Por_Secre_tail"/>
    <property type="match status" value="1"/>
</dbReference>
<dbReference type="NCBIfam" id="TIGR04183">
    <property type="entry name" value="Por_Secre_tail"/>
    <property type="match status" value="1"/>
</dbReference>
<keyword evidence="1" id="KW-0732">Signal</keyword>
<dbReference type="InterPro" id="IPR014867">
    <property type="entry name" value="Spore_coat_CotH_CotH2/3/7"/>
</dbReference>
<dbReference type="InterPro" id="IPR036415">
    <property type="entry name" value="Lamin_tail_dom_sf"/>
</dbReference>
<evidence type="ECO:0000256" key="1">
    <source>
        <dbReference type="ARBA" id="ARBA00022729"/>
    </source>
</evidence>
<proteinExistence type="predicted"/>
<dbReference type="SUPFAM" id="SSF74853">
    <property type="entry name" value="Lamin A/C globular tail domain"/>
    <property type="match status" value="1"/>
</dbReference>
<dbReference type="PANTHER" id="PTHR40050">
    <property type="entry name" value="INNER SPORE COAT PROTEIN H"/>
    <property type="match status" value="1"/>
</dbReference>
<keyword evidence="4" id="KW-0946">Virion</keyword>
<dbReference type="PANTHER" id="PTHR40050:SF1">
    <property type="entry name" value="INNER SPORE COAT PROTEIN H"/>
    <property type="match status" value="1"/>
</dbReference>
<dbReference type="InterPro" id="IPR001322">
    <property type="entry name" value="Lamin_tail_dom"/>
</dbReference>
<dbReference type="Pfam" id="PF00932">
    <property type="entry name" value="LTD"/>
    <property type="match status" value="1"/>
</dbReference>
<keyword evidence="4" id="KW-0167">Capsid protein</keyword>
<feature type="domain" description="LTD" evidence="2">
    <location>
        <begin position="446"/>
        <end position="558"/>
    </location>
</feature>
<dbReference type="InterPro" id="IPR026444">
    <property type="entry name" value="Secre_tail"/>
</dbReference>
<evidence type="ECO:0000313" key="5">
    <source>
        <dbReference type="Proteomes" id="UP001261871"/>
    </source>
</evidence>
<evidence type="ECO:0000313" key="4">
    <source>
        <dbReference type="EMBL" id="MDR6845945.1"/>
    </source>
</evidence>
<accession>A0ABU1S6T4</accession>
<evidence type="ECO:0000259" key="2">
    <source>
        <dbReference type="Pfam" id="PF00932"/>
    </source>
</evidence>
<dbReference type="Pfam" id="PF08757">
    <property type="entry name" value="CotH"/>
    <property type="match status" value="1"/>
</dbReference>
<sequence>MKKIYSVKFFVVFKIILAFVLFSPLKGFSQVVFTDSNLPIIIINTDIDPSTTLPFKIVDDPKVLATMKIIKRPDGSRNYLTDENTVEFLNYNGRIGIELRGSSSQELPKKPYGLTTVKANGTSNNNVSILGMPTENDWILNSLAFDPSLIRDYLSYDMSRKLGNYASRTQYCEVVLNGDYIGLYVFQEKIKSNENRVNVTKIEKTDTSLPNLSGGYITKADRPDPGTTATWVMEETNFIHELPKPENATAEQTAYIKGEFDRFNDNLYNSDLESGYQTVIDVPSFVDFMLVNELASNADVYQYSTYFHKDKGGKLRAGPVWDFNLAYGSTFTSGSDVDKWQFDNGSKTGPWFWAGLFDNGDFICYFSRRWNEVTATGKPLNYDILNSFIDSTLAYISEAIPREQQRWGTLGDHTADVSRIKTFLAARINWITAHAGSYSECSNIDTPPLVITKLNYNPATSAQFPSNDIEFMAIQNTGLESVNLSGVYLSQLGLCYQFPFNSTIAAKETIYLTSNLTAFKAKYGFAAFGQYSRNLSNTSQKIVLADSYGTVIDAVEYSGTAPWPTAANGTGSYLELTDISSDNNIGTNWIASSNAILANESFSPNLALTIYPNPVSNTLFIENSMPMDHIKIFNILGVLIQEVQANSDAISVNLSSYSNGVYFIRVYNEEGSFTTKKIIKH</sequence>
<dbReference type="Proteomes" id="UP001261871">
    <property type="component" value="Unassembled WGS sequence"/>
</dbReference>
<protein>
    <submittedName>
        <fullName evidence="4">Spore coat protein CotH</fullName>
    </submittedName>
</protein>
<name>A0ABU1S6T4_9FLAO</name>
<dbReference type="RefSeq" id="WP_310007703.1">
    <property type="nucleotide sequence ID" value="NZ_JAVDTX010000006.1"/>
</dbReference>
<evidence type="ECO:0000259" key="3">
    <source>
        <dbReference type="Pfam" id="PF18962"/>
    </source>
</evidence>
<comment type="caution">
    <text evidence="4">The sequence shown here is derived from an EMBL/GenBank/DDBJ whole genome shotgun (WGS) entry which is preliminary data.</text>
</comment>
<feature type="domain" description="Secretion system C-terminal sorting" evidence="3">
    <location>
        <begin position="610"/>
        <end position="679"/>
    </location>
</feature>
<reference evidence="4 5" key="1">
    <citation type="submission" date="2023-07" db="EMBL/GenBank/DDBJ databases">
        <title>Sorghum-associated microbial communities from plants grown in Nebraska, USA.</title>
        <authorList>
            <person name="Schachtman D."/>
        </authorList>
    </citation>
    <scope>NUCLEOTIDE SEQUENCE [LARGE SCALE GENOMIC DNA]</scope>
    <source>
        <strain evidence="4 5">BE124</strain>
    </source>
</reference>
<keyword evidence="5" id="KW-1185">Reference proteome</keyword>
<dbReference type="EMBL" id="JAVDTX010000006">
    <property type="protein sequence ID" value="MDR6845945.1"/>
    <property type="molecule type" value="Genomic_DNA"/>
</dbReference>
<organism evidence="4 5">
    <name type="scientific">Flavobacterium granuli</name>
    <dbReference type="NCBI Taxonomy" id="280093"/>
    <lineage>
        <taxon>Bacteria</taxon>
        <taxon>Pseudomonadati</taxon>
        <taxon>Bacteroidota</taxon>
        <taxon>Flavobacteriia</taxon>
        <taxon>Flavobacteriales</taxon>
        <taxon>Flavobacteriaceae</taxon>
        <taxon>Flavobacterium</taxon>
    </lineage>
</organism>
<gene>
    <name evidence="4" type="ORF">J2W95_002656</name>
</gene>